<dbReference type="InterPro" id="IPR050418">
    <property type="entry name" value="D-iso_2-hydroxyacid_DH_PdxB"/>
</dbReference>
<dbReference type="GO" id="GO:0016616">
    <property type="term" value="F:oxidoreductase activity, acting on the CH-OH group of donors, NAD or NADP as acceptor"/>
    <property type="evidence" value="ECO:0007669"/>
    <property type="project" value="InterPro"/>
</dbReference>
<proteinExistence type="inferred from homology"/>
<evidence type="ECO:0000256" key="3">
    <source>
        <dbReference type="ARBA" id="ARBA00023027"/>
    </source>
</evidence>
<dbReference type="InterPro" id="IPR029753">
    <property type="entry name" value="D-isomer_DH_CS"/>
</dbReference>
<dbReference type="GO" id="GO:0051287">
    <property type="term" value="F:NAD binding"/>
    <property type="evidence" value="ECO:0007669"/>
    <property type="project" value="InterPro"/>
</dbReference>
<organism evidence="7 8">
    <name type="scientific">Candidatus Cryosericum septentrionale</name>
    <dbReference type="NCBI Taxonomy" id="2290913"/>
    <lineage>
        <taxon>Bacteria</taxon>
        <taxon>Pseudomonadati</taxon>
        <taxon>Caldisericota/Cryosericota group</taxon>
        <taxon>Candidatus Cryosericota</taxon>
        <taxon>Candidatus Cryosericia</taxon>
        <taxon>Candidatus Cryosericales</taxon>
        <taxon>Candidatus Cryosericaceae</taxon>
        <taxon>Candidatus Cryosericum</taxon>
    </lineage>
</organism>
<comment type="similarity">
    <text evidence="1 4">Belongs to the D-isomer specific 2-hydroxyacid dehydrogenase family.</text>
</comment>
<dbReference type="InterPro" id="IPR006140">
    <property type="entry name" value="D-isomer_DH_NAD-bd"/>
</dbReference>
<dbReference type="PROSITE" id="PS00671">
    <property type="entry name" value="D_2_HYDROXYACID_DH_3"/>
    <property type="match status" value="1"/>
</dbReference>
<dbReference type="Gene3D" id="3.40.50.720">
    <property type="entry name" value="NAD(P)-binding Rossmann-like Domain"/>
    <property type="match status" value="2"/>
</dbReference>
<evidence type="ECO:0000259" key="6">
    <source>
        <dbReference type="Pfam" id="PF02826"/>
    </source>
</evidence>
<sequence>MEPSHLLVSFKLDEGMKTIIDDHVGNLASLTYLSAAEDRTAAIETADIILSWNPPKEFADNEYALMKKARLMQLLSAGADHVPFKLFPETLVVAGNVGAYAQPMAEHVMAMTLALAKNLREGHKKLAAGNFDQFSMNRSLHGATCAVLGFGGIGKATASLMRAFGVRILAVNTSGKTDEEVDFIGTTKDLEYALSHADIVVISMPLSRSTKGLIGERELTWMKPDAILVNVARGEIIDERAFYEYLKSHPEFKAGIDAWWVEPFRHGRFEMHYPFLNLPNVLGSPHNSGMVPEALAEATREAVENVKRFMAGESVKGVFRREEYLF</sequence>
<dbReference type="Pfam" id="PF02826">
    <property type="entry name" value="2-Hacid_dh_C"/>
    <property type="match status" value="1"/>
</dbReference>
<keyword evidence="3" id="KW-0520">NAD</keyword>
<comment type="caution">
    <text evidence="7">The sequence shown here is derived from an EMBL/GenBank/DDBJ whole genome shotgun (WGS) entry which is preliminary data.</text>
</comment>
<dbReference type="AlphaFoldDB" id="A0A398DX62"/>
<evidence type="ECO:0000259" key="5">
    <source>
        <dbReference type="Pfam" id="PF00389"/>
    </source>
</evidence>
<name>A0A398DX62_9BACT</name>
<accession>A0A398DX62</accession>
<dbReference type="EMBL" id="QXIY01000021">
    <property type="protein sequence ID" value="RIE16728.1"/>
    <property type="molecule type" value="Genomic_DNA"/>
</dbReference>
<dbReference type="InterPro" id="IPR036291">
    <property type="entry name" value="NAD(P)-bd_dom_sf"/>
</dbReference>
<dbReference type="SUPFAM" id="SSF51735">
    <property type="entry name" value="NAD(P)-binding Rossmann-fold domains"/>
    <property type="match status" value="1"/>
</dbReference>
<dbReference type="Proteomes" id="UP000266113">
    <property type="component" value="Unassembled WGS sequence"/>
</dbReference>
<evidence type="ECO:0000313" key="7">
    <source>
        <dbReference type="EMBL" id="RIE16728.1"/>
    </source>
</evidence>
<reference evidence="7 8" key="1">
    <citation type="submission" date="2018-09" db="EMBL/GenBank/DDBJ databases">
        <title>Discovery and Ecogenomic Context for Candidatus Cryosericales, a Global Caldiserica Order Active in Thawing Permafrost.</title>
        <authorList>
            <person name="Martinez M.A."/>
            <person name="Woodcroft B.J."/>
            <person name="Ignacio Espinoza J.C."/>
            <person name="Zayed A."/>
            <person name="Singleton C.M."/>
            <person name="Boyd J."/>
            <person name="Li Y.-F."/>
            <person name="Purvine S."/>
            <person name="Maughan H."/>
            <person name="Hodgkins S.B."/>
            <person name="Anderson D."/>
            <person name="Sederholm M."/>
            <person name="Temperton B."/>
            <person name="Saleska S.R."/>
            <person name="Tyson G.W."/>
            <person name="Rich V.I."/>
        </authorList>
    </citation>
    <scope>NUCLEOTIDE SEQUENCE [LARGE SCALE GENOMIC DNA]</scope>
    <source>
        <strain evidence="7 8">SMC1</strain>
    </source>
</reference>
<evidence type="ECO:0000313" key="8">
    <source>
        <dbReference type="Proteomes" id="UP000266113"/>
    </source>
</evidence>
<dbReference type="Pfam" id="PF00389">
    <property type="entry name" value="2-Hacid_dh"/>
    <property type="match status" value="1"/>
</dbReference>
<gene>
    <name evidence="7" type="ORF">SMC1_05510</name>
</gene>
<dbReference type="PANTHER" id="PTHR43761">
    <property type="entry name" value="D-ISOMER SPECIFIC 2-HYDROXYACID DEHYDROGENASE FAMILY PROTEIN (AFU_ORTHOLOGUE AFUA_1G13630)"/>
    <property type="match status" value="1"/>
</dbReference>
<protein>
    <submittedName>
        <fullName evidence="7">Hydroxyacid dehydrogenase</fullName>
    </submittedName>
</protein>
<evidence type="ECO:0000256" key="4">
    <source>
        <dbReference type="RuleBase" id="RU003719"/>
    </source>
</evidence>
<keyword evidence="8" id="KW-1185">Reference proteome</keyword>
<dbReference type="PANTHER" id="PTHR43761:SF1">
    <property type="entry name" value="D-ISOMER SPECIFIC 2-HYDROXYACID DEHYDROGENASE CATALYTIC DOMAIN-CONTAINING PROTEIN-RELATED"/>
    <property type="match status" value="1"/>
</dbReference>
<evidence type="ECO:0000256" key="1">
    <source>
        <dbReference type="ARBA" id="ARBA00005854"/>
    </source>
</evidence>
<dbReference type="CDD" id="cd12165">
    <property type="entry name" value="2-Hacid_dh_6"/>
    <property type="match status" value="1"/>
</dbReference>
<feature type="domain" description="D-isomer specific 2-hydroxyacid dehydrogenase NAD-binding" evidence="6">
    <location>
        <begin position="109"/>
        <end position="287"/>
    </location>
</feature>
<keyword evidence="2 4" id="KW-0560">Oxidoreductase</keyword>
<evidence type="ECO:0000256" key="2">
    <source>
        <dbReference type="ARBA" id="ARBA00023002"/>
    </source>
</evidence>
<dbReference type="InterPro" id="IPR006139">
    <property type="entry name" value="D-isomer_2_OHA_DH_cat_dom"/>
</dbReference>
<feature type="domain" description="D-isomer specific 2-hydroxyacid dehydrogenase catalytic" evidence="5">
    <location>
        <begin position="37"/>
        <end position="317"/>
    </location>
</feature>
<dbReference type="SUPFAM" id="SSF52283">
    <property type="entry name" value="Formate/glycerate dehydrogenase catalytic domain-like"/>
    <property type="match status" value="1"/>
</dbReference>
<dbReference type="OrthoDB" id="9777288at2"/>